<sequence>MITYQYKGMSRDGAKVSGVVEATDEYMAVEKIKATCPIVLKVSPVKEKTGLLTMEIGGKKIDQKALSIMCSQFSIILKSGVPIARCMEMIAEQTQDKKLKKMLFASAEDVAEGNSVAGSFEKNCKGLPLTFTETIRAGEQSGTIERSFETLEKYYEKSYKTAQKVKQALTYPIFVVIVAVVVLIVVMVKVVPTISATFADLGGDMPAITQFLISTSKFFEKNIWWMVAAVLVFIIGFKFYTRSETGKLQWNKFKLKMPILGNIMLMNGASQFANTMSALLQAGLTVAQSLDVTSKVLDNYALADDTSRMTGSIEEGKRLGDCMRKCKYYPKTLTEMCAIGEETGEMEGTLDTIGSYYDNEADNATQKAISKLEPTIMVLMAGFAGFIVIAIYLPMFQMYGLM</sequence>
<gene>
    <name evidence="10" type="ORF">SAMN02745243_02583</name>
</gene>
<dbReference type="InterPro" id="IPR003004">
    <property type="entry name" value="GspF/PilC"/>
</dbReference>
<evidence type="ECO:0000256" key="2">
    <source>
        <dbReference type="ARBA" id="ARBA00005745"/>
    </source>
</evidence>
<dbReference type="EMBL" id="FQZY01000039">
    <property type="protein sequence ID" value="SHK26450.1"/>
    <property type="molecule type" value="Genomic_DNA"/>
</dbReference>
<feature type="domain" description="Type II secretion system protein GspF" evidence="9">
    <location>
        <begin position="70"/>
        <end position="192"/>
    </location>
</feature>
<dbReference type="AlphaFoldDB" id="A0A1M6R226"/>
<dbReference type="STRING" id="1121950.SAMN02745243_02583"/>
<accession>A0A1M6R226</accession>
<name>A0A1M6R226_9FIRM</name>
<dbReference type="FunFam" id="1.20.81.30:FF:000001">
    <property type="entry name" value="Type II secretion system protein F"/>
    <property type="match status" value="1"/>
</dbReference>
<dbReference type="InterPro" id="IPR042094">
    <property type="entry name" value="T2SS_GspF_sf"/>
</dbReference>
<dbReference type="Proteomes" id="UP000184301">
    <property type="component" value="Unassembled WGS sequence"/>
</dbReference>
<reference evidence="10 11" key="1">
    <citation type="submission" date="2016-11" db="EMBL/GenBank/DDBJ databases">
        <authorList>
            <person name="Jaros S."/>
            <person name="Januszkiewicz K."/>
            <person name="Wedrychowicz H."/>
        </authorList>
    </citation>
    <scope>NUCLEOTIDE SEQUENCE [LARGE SCALE GENOMIC DNA]</scope>
    <source>
        <strain evidence="10 11">DSM 15480</strain>
    </source>
</reference>
<keyword evidence="6 8" id="KW-1133">Transmembrane helix</keyword>
<keyword evidence="11" id="KW-1185">Reference proteome</keyword>
<evidence type="ECO:0000256" key="5">
    <source>
        <dbReference type="ARBA" id="ARBA00022692"/>
    </source>
</evidence>
<comment type="subcellular location">
    <subcellularLocation>
        <location evidence="1">Cell inner membrane</location>
        <topology evidence="1">Multi-pass membrane protein</topology>
    </subcellularLocation>
</comment>
<evidence type="ECO:0000259" key="9">
    <source>
        <dbReference type="Pfam" id="PF00482"/>
    </source>
</evidence>
<dbReference type="OrthoDB" id="9805682at2"/>
<keyword evidence="3" id="KW-1003">Cell membrane</keyword>
<keyword evidence="4" id="KW-0997">Cell inner membrane</keyword>
<dbReference type="PRINTS" id="PR00812">
    <property type="entry name" value="BCTERIALGSPF"/>
</dbReference>
<feature type="domain" description="Type II secretion system protein GspF" evidence="9">
    <location>
        <begin position="272"/>
        <end position="394"/>
    </location>
</feature>
<evidence type="ECO:0000313" key="10">
    <source>
        <dbReference type="EMBL" id="SHK26450.1"/>
    </source>
</evidence>
<evidence type="ECO:0000256" key="1">
    <source>
        <dbReference type="ARBA" id="ARBA00004429"/>
    </source>
</evidence>
<proteinExistence type="inferred from homology"/>
<dbReference type="Pfam" id="PF00482">
    <property type="entry name" value="T2SSF"/>
    <property type="match status" value="2"/>
</dbReference>
<dbReference type="RefSeq" id="WP_073111114.1">
    <property type="nucleotide sequence ID" value="NZ_FQZY01000039.1"/>
</dbReference>
<dbReference type="InterPro" id="IPR018076">
    <property type="entry name" value="T2SS_GspF_dom"/>
</dbReference>
<feature type="transmembrane region" description="Helical" evidence="8">
    <location>
        <begin position="168"/>
        <end position="188"/>
    </location>
</feature>
<dbReference type="PANTHER" id="PTHR30012:SF0">
    <property type="entry name" value="TYPE II SECRETION SYSTEM PROTEIN F-RELATED"/>
    <property type="match status" value="1"/>
</dbReference>
<evidence type="ECO:0000313" key="11">
    <source>
        <dbReference type="Proteomes" id="UP000184301"/>
    </source>
</evidence>
<feature type="transmembrane region" description="Helical" evidence="8">
    <location>
        <begin position="376"/>
        <end position="396"/>
    </location>
</feature>
<evidence type="ECO:0000256" key="4">
    <source>
        <dbReference type="ARBA" id="ARBA00022519"/>
    </source>
</evidence>
<comment type="similarity">
    <text evidence="2">Belongs to the GSP F family.</text>
</comment>
<keyword evidence="5 8" id="KW-0812">Transmembrane</keyword>
<evidence type="ECO:0000256" key="8">
    <source>
        <dbReference type="SAM" id="Phobius"/>
    </source>
</evidence>
<dbReference type="PANTHER" id="PTHR30012">
    <property type="entry name" value="GENERAL SECRETION PATHWAY PROTEIN"/>
    <property type="match status" value="1"/>
</dbReference>
<evidence type="ECO:0000256" key="6">
    <source>
        <dbReference type="ARBA" id="ARBA00022989"/>
    </source>
</evidence>
<evidence type="ECO:0000256" key="7">
    <source>
        <dbReference type="ARBA" id="ARBA00023136"/>
    </source>
</evidence>
<organism evidence="10 11">
    <name type="scientific">Hespellia stercorisuis DSM 15480</name>
    <dbReference type="NCBI Taxonomy" id="1121950"/>
    <lineage>
        <taxon>Bacteria</taxon>
        <taxon>Bacillati</taxon>
        <taxon>Bacillota</taxon>
        <taxon>Clostridia</taxon>
        <taxon>Lachnospirales</taxon>
        <taxon>Lachnospiraceae</taxon>
        <taxon>Hespellia</taxon>
    </lineage>
</organism>
<protein>
    <submittedName>
        <fullName evidence="10">Type IV pilus assembly protein PilC</fullName>
    </submittedName>
</protein>
<dbReference type="Gene3D" id="1.20.81.30">
    <property type="entry name" value="Type II secretion system (T2SS), domain F"/>
    <property type="match status" value="2"/>
</dbReference>
<keyword evidence="7 8" id="KW-0472">Membrane</keyword>
<dbReference type="GO" id="GO:0005886">
    <property type="term" value="C:plasma membrane"/>
    <property type="evidence" value="ECO:0007669"/>
    <property type="project" value="UniProtKB-SubCell"/>
</dbReference>
<feature type="transmembrane region" description="Helical" evidence="8">
    <location>
        <begin position="223"/>
        <end position="240"/>
    </location>
</feature>
<evidence type="ECO:0000256" key="3">
    <source>
        <dbReference type="ARBA" id="ARBA00022475"/>
    </source>
</evidence>